<dbReference type="Proteomes" id="UP000434907">
    <property type="component" value="Segment"/>
</dbReference>
<evidence type="ECO:0000313" key="1">
    <source>
        <dbReference type="EMBL" id="AZV02223.1"/>
    </source>
</evidence>
<name>A0A678ZXF1_9CAUD</name>
<dbReference type="EMBL" id="MK290738">
    <property type="protein sequence ID" value="AZV02223.1"/>
    <property type="molecule type" value="Genomic_DNA"/>
</dbReference>
<keyword evidence="2" id="KW-1185">Reference proteome</keyword>
<protein>
    <submittedName>
        <fullName evidence="1">Uncharacterized protein</fullName>
    </submittedName>
</protein>
<reference evidence="1 2" key="1">
    <citation type="submission" date="2018-12" db="EMBL/GenBank/DDBJ databases">
        <authorList>
            <person name="Shneider M.M."/>
            <person name="Kabilov M.R."/>
            <person name="Miroshnikov K.A."/>
        </authorList>
    </citation>
    <scope>NUCLEOTIDE SEQUENCE [LARGE SCALE GENOMIC DNA]</scope>
</reference>
<accession>A0A678ZXF1</accession>
<organism evidence="1 2">
    <name type="scientific">Pectobacterium phage Arno18</name>
    <dbReference type="NCBI Taxonomy" id="2500578"/>
    <lineage>
        <taxon>Viruses</taxon>
        <taxon>Duplodnaviria</taxon>
        <taxon>Heunggongvirae</taxon>
        <taxon>Uroviricota</taxon>
        <taxon>Caudoviricetes</taxon>
        <taxon>Andersonviridae</taxon>
        <taxon>Andersonviridae incertae sedis</taxon>
        <taxon>Arnovirus</taxon>
        <taxon>Arnovirus arno18</taxon>
    </lineage>
</organism>
<gene>
    <name evidence="1" type="ORF">Arno18_37</name>
</gene>
<proteinExistence type="predicted"/>
<evidence type="ECO:0000313" key="2">
    <source>
        <dbReference type="Proteomes" id="UP000434907"/>
    </source>
</evidence>
<sequence length="108" mass="12764">MKIKSSKFLHSFYKDWLAWVEAGATEHPYQGDGLCSCLHFYCKDTLLTRAERKKVTDEMSRQFTDSGLDRYYPFNKNNVHYSSEGWDKHLNVHRITWVRDRIADGVSE</sequence>